<dbReference type="RefSeq" id="WP_248153398.1">
    <property type="nucleotide sequence ID" value="NZ_JALNMJ010000005.1"/>
</dbReference>
<name>A0ABT0GT78_9HYPH</name>
<evidence type="ECO:0000313" key="3">
    <source>
        <dbReference type="EMBL" id="MCK7612450.1"/>
    </source>
</evidence>
<accession>A0ABT0GT78</accession>
<dbReference type="PANTHER" id="PTHR43428:SF1">
    <property type="entry name" value="ARSENATE REDUCTASE"/>
    <property type="match status" value="1"/>
</dbReference>
<sequence>MRDEAYNILFLCTRNAARSVMAEAIVNQKGHGRFRAFSAGTDPAREVRPEVLRLLRRMNCNAEGAYAKSLQDLMRANMPELDFMITICDQDAESTCPVWPGHPTTALWPLPDPLSSGAAPAETVYAETFRCLSEGLASFMNMPKSQLDRLSLRNCLDAFQRMH</sequence>
<evidence type="ECO:0000256" key="1">
    <source>
        <dbReference type="ARBA" id="ARBA00022849"/>
    </source>
</evidence>
<dbReference type="SMART" id="SM00226">
    <property type="entry name" value="LMWPc"/>
    <property type="match status" value="1"/>
</dbReference>
<gene>
    <name evidence="3" type="ORF">M0H32_09780</name>
</gene>
<dbReference type="SUPFAM" id="SSF52788">
    <property type="entry name" value="Phosphotyrosine protein phosphatases I"/>
    <property type="match status" value="1"/>
</dbReference>
<dbReference type="InterPro" id="IPR023485">
    <property type="entry name" value="Ptyr_pPase"/>
</dbReference>
<dbReference type="CDD" id="cd16345">
    <property type="entry name" value="LMWP_ArsC"/>
    <property type="match status" value="1"/>
</dbReference>
<evidence type="ECO:0000259" key="2">
    <source>
        <dbReference type="SMART" id="SM00226"/>
    </source>
</evidence>
<organism evidence="3 4">
    <name type="scientific">Roseibium sediminicola</name>
    <dbReference type="NCBI Taxonomy" id="2933272"/>
    <lineage>
        <taxon>Bacteria</taxon>
        <taxon>Pseudomonadati</taxon>
        <taxon>Pseudomonadota</taxon>
        <taxon>Alphaproteobacteria</taxon>
        <taxon>Hyphomicrobiales</taxon>
        <taxon>Stappiaceae</taxon>
        <taxon>Roseibium</taxon>
    </lineage>
</organism>
<dbReference type="Pfam" id="PF01451">
    <property type="entry name" value="LMWPc"/>
    <property type="match status" value="1"/>
</dbReference>
<comment type="caution">
    <text evidence="3">The sequence shown here is derived from an EMBL/GenBank/DDBJ whole genome shotgun (WGS) entry which is preliminary data.</text>
</comment>
<keyword evidence="1" id="KW-0059">Arsenical resistance</keyword>
<feature type="domain" description="Phosphotyrosine protein phosphatase I" evidence="2">
    <location>
        <begin position="6"/>
        <end position="138"/>
    </location>
</feature>
<proteinExistence type="predicted"/>
<reference evidence="3" key="1">
    <citation type="submission" date="2022-04" db="EMBL/GenBank/DDBJ databases">
        <title>Roseibium sp. CAU 1639 isolated from mud.</title>
        <authorList>
            <person name="Kim W."/>
        </authorList>
    </citation>
    <scope>NUCLEOTIDE SEQUENCE</scope>
    <source>
        <strain evidence="3">CAU 1639</strain>
    </source>
</reference>
<protein>
    <submittedName>
        <fullName evidence="3">Arsenate reductase ArsC</fullName>
    </submittedName>
</protein>
<evidence type="ECO:0000313" key="4">
    <source>
        <dbReference type="Proteomes" id="UP001431221"/>
    </source>
</evidence>
<dbReference type="EMBL" id="JALNMJ010000005">
    <property type="protein sequence ID" value="MCK7612450.1"/>
    <property type="molecule type" value="Genomic_DNA"/>
</dbReference>
<dbReference type="Proteomes" id="UP001431221">
    <property type="component" value="Unassembled WGS sequence"/>
</dbReference>
<dbReference type="Gene3D" id="3.40.50.2300">
    <property type="match status" value="1"/>
</dbReference>
<dbReference type="PANTHER" id="PTHR43428">
    <property type="entry name" value="ARSENATE REDUCTASE"/>
    <property type="match status" value="1"/>
</dbReference>
<keyword evidence="4" id="KW-1185">Reference proteome</keyword>
<dbReference type="InterPro" id="IPR036196">
    <property type="entry name" value="Ptyr_pPase_sf"/>
</dbReference>